<dbReference type="GO" id="GO:0042121">
    <property type="term" value="P:alginic acid biosynthetic process"/>
    <property type="evidence" value="ECO:0007669"/>
    <property type="project" value="UniProtKB-UniPathway"/>
</dbReference>
<organism evidence="10 11">
    <name type="scientific">Prauserella shujinwangii</name>
    <dbReference type="NCBI Taxonomy" id="1453103"/>
    <lineage>
        <taxon>Bacteria</taxon>
        <taxon>Bacillati</taxon>
        <taxon>Actinomycetota</taxon>
        <taxon>Actinomycetes</taxon>
        <taxon>Pseudonocardiales</taxon>
        <taxon>Pseudonocardiaceae</taxon>
        <taxon>Prauserella</taxon>
    </lineage>
</organism>
<evidence type="ECO:0000256" key="1">
    <source>
        <dbReference type="ARBA" id="ARBA00004418"/>
    </source>
</evidence>
<evidence type="ECO:0000256" key="8">
    <source>
        <dbReference type="SAM" id="Phobius"/>
    </source>
</evidence>
<dbReference type="InterPro" id="IPR031811">
    <property type="entry name" value="ALGX/ALGJ_SGNH-like"/>
</dbReference>
<evidence type="ECO:0000259" key="9">
    <source>
        <dbReference type="Pfam" id="PF16822"/>
    </source>
</evidence>
<name>A0A2T0M1P7_9PSEU</name>
<evidence type="ECO:0000256" key="6">
    <source>
        <dbReference type="ARBA" id="ARBA00022841"/>
    </source>
</evidence>
<evidence type="ECO:0000256" key="3">
    <source>
        <dbReference type="ARBA" id="ARBA00022679"/>
    </source>
</evidence>
<proteinExistence type="predicted"/>
<keyword evidence="8" id="KW-0812">Transmembrane</keyword>
<evidence type="ECO:0000256" key="7">
    <source>
        <dbReference type="SAM" id="MobiDB-lite"/>
    </source>
</evidence>
<feature type="region of interest" description="Disordered" evidence="7">
    <location>
        <begin position="105"/>
        <end position="143"/>
    </location>
</feature>
<feature type="domain" description="AlgX/AlgJ SGNH hydrolase-like" evidence="9">
    <location>
        <begin position="146"/>
        <end position="327"/>
    </location>
</feature>
<protein>
    <submittedName>
        <fullName evidence="10">Acetyltransferase AlgX (SGNH hydrolase-like protein)</fullName>
    </submittedName>
</protein>
<comment type="pathway">
    <text evidence="2">Glycan biosynthesis; alginate biosynthesis.</text>
</comment>
<dbReference type="GO" id="GO:0042597">
    <property type="term" value="C:periplasmic space"/>
    <property type="evidence" value="ECO:0007669"/>
    <property type="project" value="UniProtKB-SubCell"/>
</dbReference>
<dbReference type="RefSeq" id="WP_106177571.1">
    <property type="nucleotide sequence ID" value="NZ_PVNH01000002.1"/>
</dbReference>
<dbReference type="GO" id="GO:0016740">
    <property type="term" value="F:transferase activity"/>
    <property type="evidence" value="ECO:0007669"/>
    <property type="project" value="UniProtKB-KW"/>
</dbReference>
<feature type="transmembrane region" description="Helical" evidence="8">
    <location>
        <begin position="32"/>
        <end position="51"/>
    </location>
</feature>
<comment type="subcellular location">
    <subcellularLocation>
        <location evidence="1">Periplasm</location>
    </subcellularLocation>
</comment>
<keyword evidence="6" id="KW-0016">Alginate biosynthesis</keyword>
<reference evidence="10 11" key="1">
    <citation type="submission" date="2018-03" db="EMBL/GenBank/DDBJ databases">
        <title>Genomic Encyclopedia of Type Strains, Phase III (KMG-III): the genomes of soil and plant-associated and newly described type strains.</title>
        <authorList>
            <person name="Whitman W."/>
        </authorList>
    </citation>
    <scope>NUCLEOTIDE SEQUENCE [LARGE SCALE GENOMIC DNA]</scope>
    <source>
        <strain evidence="10 11">CGMCC 4.7125</strain>
    </source>
</reference>
<dbReference type="OrthoDB" id="3264206at2"/>
<keyword evidence="11" id="KW-1185">Reference proteome</keyword>
<comment type="caution">
    <text evidence="10">The sequence shown here is derived from an EMBL/GenBank/DDBJ whole genome shotgun (WGS) entry which is preliminary data.</text>
</comment>
<keyword evidence="5" id="KW-0574">Periplasm</keyword>
<evidence type="ECO:0000256" key="5">
    <source>
        <dbReference type="ARBA" id="ARBA00022764"/>
    </source>
</evidence>
<evidence type="ECO:0000313" key="11">
    <source>
        <dbReference type="Proteomes" id="UP000238362"/>
    </source>
</evidence>
<keyword evidence="3 10" id="KW-0808">Transferase</keyword>
<evidence type="ECO:0000256" key="2">
    <source>
        <dbReference type="ARBA" id="ARBA00005182"/>
    </source>
</evidence>
<keyword evidence="8" id="KW-1133">Transmembrane helix</keyword>
<feature type="region of interest" description="Disordered" evidence="7">
    <location>
        <begin position="314"/>
        <end position="340"/>
    </location>
</feature>
<dbReference type="EMBL" id="PVNH01000002">
    <property type="protein sequence ID" value="PRX50491.1"/>
    <property type="molecule type" value="Genomic_DNA"/>
</dbReference>
<keyword evidence="10" id="KW-0378">Hydrolase</keyword>
<dbReference type="GO" id="GO:0016787">
    <property type="term" value="F:hydrolase activity"/>
    <property type="evidence" value="ECO:0007669"/>
    <property type="project" value="UniProtKB-KW"/>
</dbReference>
<dbReference type="AlphaFoldDB" id="A0A2T0M1P7"/>
<feature type="compositionally biased region" description="Basic and acidic residues" evidence="7">
    <location>
        <begin position="314"/>
        <end position="323"/>
    </location>
</feature>
<sequence length="432" mass="47088">MTDQPTQLPSVHEAWLPREHPLHRPRHGGRQLLALISALVFFATPTLLWTVGVRPGKIENHELAGFPSVGDGWGFFTGMPQWATDQLAFRPGAIQAADAISRGLFGEPPPFDQGSSPRTGPLPGTGPAPDQRAEAPSTNESGYRRVIEGENGWLYYGYDNYAKCSPQRPLAETLTGINELRRAVEASGRRFVFVVAPDKTTMVPEHLPADYPDRDCARAATAEFWRLVPGQAGAIDLRQQLVDGARRLGTAMYPAQDTHWTDAGSVVLTRALAEAVRPGITWSWRTEPLGEYSNPADLPPMIGRGGEKTSMRFALRPDGETDRTSPPPDKLTTPQRRVAPPLESTVNEPTLVFGDSFTLASSRYLPAGFSDLTMLAYPSMGDNPDATIAAFVKSDVIVLEVVERSVAAGNLPFLEGDFIDQVGRALAERPVR</sequence>
<keyword evidence="4" id="KW-0732">Signal</keyword>
<keyword evidence="8" id="KW-0472">Membrane</keyword>
<dbReference type="UniPathway" id="UPA00286"/>
<accession>A0A2T0M1P7</accession>
<dbReference type="Proteomes" id="UP000238362">
    <property type="component" value="Unassembled WGS sequence"/>
</dbReference>
<evidence type="ECO:0000313" key="10">
    <source>
        <dbReference type="EMBL" id="PRX50491.1"/>
    </source>
</evidence>
<gene>
    <name evidence="10" type="ORF">B0I33_102613</name>
</gene>
<dbReference type="Pfam" id="PF16822">
    <property type="entry name" value="ALGX"/>
    <property type="match status" value="1"/>
</dbReference>
<evidence type="ECO:0000256" key="4">
    <source>
        <dbReference type="ARBA" id="ARBA00022729"/>
    </source>
</evidence>